<dbReference type="Proteomes" id="UP001165044">
    <property type="component" value="Unassembled WGS sequence"/>
</dbReference>
<dbReference type="Gene3D" id="3.40.50.850">
    <property type="entry name" value="Isochorismatase-like"/>
    <property type="match status" value="1"/>
</dbReference>
<keyword evidence="3" id="KW-1185">Reference proteome</keyword>
<gene>
    <name evidence="2" type="ORF">GETHED_01330</name>
</gene>
<dbReference type="SUPFAM" id="SSF52499">
    <property type="entry name" value="Isochorismatase-like hydrolases"/>
    <property type="match status" value="1"/>
</dbReference>
<accession>A0ABQ5PTN9</accession>
<dbReference type="PANTHER" id="PTHR14119">
    <property type="entry name" value="HYDROLASE"/>
    <property type="match status" value="1"/>
</dbReference>
<proteinExistence type="predicted"/>
<dbReference type="InterPro" id="IPR036380">
    <property type="entry name" value="Isochorismatase-like_sf"/>
</dbReference>
<dbReference type="RefSeq" id="WP_285605860.1">
    <property type="nucleotide sequence ID" value="NZ_BSDC01000001.1"/>
</dbReference>
<reference evidence="2" key="1">
    <citation type="journal article" date="2023" name="Antonie Van Leeuwenhoek">
        <title>Mesoterricola silvestris gen. nov., sp. nov., Mesoterricola sediminis sp. nov., Geothrix oryzae sp. nov., Geothrix edaphica sp. nov., Geothrix rubra sp. nov., and Geothrix limicola sp. nov., six novel members of Acidobacteriota isolated from soils.</title>
        <authorList>
            <person name="Itoh H."/>
            <person name="Sugisawa Y."/>
            <person name="Mise K."/>
            <person name="Xu Z."/>
            <person name="Kuniyasu M."/>
            <person name="Ushijima N."/>
            <person name="Kawano K."/>
            <person name="Kobayashi E."/>
            <person name="Shiratori Y."/>
            <person name="Masuda Y."/>
            <person name="Senoo K."/>
        </authorList>
    </citation>
    <scope>NUCLEOTIDE SEQUENCE</scope>
    <source>
        <strain evidence="2">Red802</strain>
    </source>
</reference>
<keyword evidence="2" id="KW-0378">Hydrolase</keyword>
<comment type="caution">
    <text evidence="2">The sequence shown here is derived from an EMBL/GenBank/DDBJ whole genome shotgun (WGS) entry which is preliminary data.</text>
</comment>
<dbReference type="InterPro" id="IPR050993">
    <property type="entry name" value="Isochorismatase_domain"/>
</dbReference>
<dbReference type="EMBL" id="BSDC01000001">
    <property type="protein sequence ID" value="GLH65769.1"/>
    <property type="molecule type" value="Genomic_DNA"/>
</dbReference>
<dbReference type="GO" id="GO:0016787">
    <property type="term" value="F:hydrolase activity"/>
    <property type="evidence" value="ECO:0007669"/>
    <property type="project" value="UniProtKB-KW"/>
</dbReference>
<evidence type="ECO:0000313" key="3">
    <source>
        <dbReference type="Proteomes" id="UP001165044"/>
    </source>
</evidence>
<dbReference type="PANTHER" id="PTHR14119:SF3">
    <property type="entry name" value="ISOCHORISMATASE DOMAIN-CONTAINING PROTEIN 2"/>
    <property type="match status" value="1"/>
</dbReference>
<evidence type="ECO:0000259" key="1">
    <source>
        <dbReference type="Pfam" id="PF00857"/>
    </source>
</evidence>
<dbReference type="Pfam" id="PF00857">
    <property type="entry name" value="Isochorismatase"/>
    <property type="match status" value="1"/>
</dbReference>
<dbReference type="InterPro" id="IPR000868">
    <property type="entry name" value="Isochorismatase-like_dom"/>
</dbReference>
<protein>
    <submittedName>
        <fullName evidence="2">Hydrolase</fullName>
    </submittedName>
</protein>
<organism evidence="2 3">
    <name type="scientific">Geothrix edaphica</name>
    <dbReference type="NCBI Taxonomy" id="2927976"/>
    <lineage>
        <taxon>Bacteria</taxon>
        <taxon>Pseudomonadati</taxon>
        <taxon>Acidobacteriota</taxon>
        <taxon>Holophagae</taxon>
        <taxon>Holophagales</taxon>
        <taxon>Holophagaceae</taxon>
        <taxon>Geothrix</taxon>
    </lineage>
</organism>
<name>A0ABQ5PTN9_9BACT</name>
<evidence type="ECO:0000313" key="2">
    <source>
        <dbReference type="EMBL" id="GLH65769.1"/>
    </source>
</evidence>
<feature type="domain" description="Isochorismatase-like" evidence="1">
    <location>
        <begin position="9"/>
        <end position="168"/>
    </location>
</feature>
<sequence>MALLDSSRSILVVIDLQGKLVGMVHRPALVLEATRRLMRLADLFAVPVVLTEQYPKGIGPTEESIRATYDGLATSKFFLEKTAFGCCGDSGFEALLQQARPGLAPAKRQIVVAGIEAHVCVMQTVLELLGSGHEVHLCWDAVSGRGEEYRQHALDRMAAAGATLTNHESVAFEWARDKNHPQFKALSALMKEGQPG</sequence>